<dbReference type="Gene3D" id="3.40.50.1860">
    <property type="match status" value="2"/>
</dbReference>
<feature type="binding site" evidence="7">
    <location>
        <begin position="74"/>
        <end position="75"/>
    </location>
    <ligand>
        <name>substrate</name>
    </ligand>
</feature>
<dbReference type="AlphaFoldDB" id="A0A2G9ZG58"/>
<dbReference type="SUPFAM" id="SSF53681">
    <property type="entry name" value="Aspartate/glutamate racemase"/>
    <property type="match status" value="2"/>
</dbReference>
<feature type="active site" description="Proton donor/acceptor" evidence="7">
    <location>
        <position position="190"/>
    </location>
</feature>
<dbReference type="PANTHER" id="PTHR21198">
    <property type="entry name" value="GLUTAMATE RACEMASE"/>
    <property type="match status" value="1"/>
</dbReference>
<comment type="function">
    <text evidence="7">Provides the (R)-glutamate required for cell wall biosynthesis.</text>
</comment>
<dbReference type="UniPathway" id="UPA00219"/>
<evidence type="ECO:0000256" key="7">
    <source>
        <dbReference type="HAMAP-Rule" id="MF_00258"/>
    </source>
</evidence>
<comment type="pathway">
    <text evidence="7">Cell wall biogenesis; peptidoglycan biosynthesis.</text>
</comment>
<evidence type="ECO:0000256" key="1">
    <source>
        <dbReference type="ARBA" id="ARBA00001602"/>
    </source>
</evidence>
<protein>
    <recommendedName>
        <fullName evidence="2 7">Glutamate racemase</fullName>
        <ecNumber evidence="2 7">5.1.1.3</ecNumber>
    </recommendedName>
</protein>
<dbReference type="GO" id="GO:0071555">
    <property type="term" value="P:cell wall organization"/>
    <property type="evidence" value="ECO:0007669"/>
    <property type="project" value="UniProtKB-KW"/>
</dbReference>
<gene>
    <name evidence="7 8" type="primary">murI</name>
    <name evidence="8" type="ORF">COX24_00095</name>
</gene>
<name>A0A2G9ZG58_9BACT</name>
<evidence type="ECO:0000313" key="8">
    <source>
        <dbReference type="EMBL" id="PIP32081.1"/>
    </source>
</evidence>
<feature type="binding site" evidence="7">
    <location>
        <begin position="191"/>
        <end position="192"/>
    </location>
    <ligand>
        <name>substrate</name>
    </ligand>
</feature>
<feature type="binding site" evidence="7">
    <location>
        <begin position="42"/>
        <end position="43"/>
    </location>
    <ligand>
        <name>substrate</name>
    </ligand>
</feature>
<comment type="similarity">
    <text evidence="7">Belongs to the aspartate/glutamate racemases family.</text>
</comment>
<dbReference type="InterPro" id="IPR033134">
    <property type="entry name" value="Asp/Glu_racemase_AS_2"/>
</dbReference>
<reference evidence="8 9" key="1">
    <citation type="submission" date="2017-09" db="EMBL/GenBank/DDBJ databases">
        <title>Depth-based differentiation of microbial function through sediment-hosted aquifers and enrichment of novel symbionts in the deep terrestrial subsurface.</title>
        <authorList>
            <person name="Probst A.J."/>
            <person name="Ladd B."/>
            <person name="Jarett J.K."/>
            <person name="Geller-Mcgrath D.E."/>
            <person name="Sieber C.M."/>
            <person name="Emerson J.B."/>
            <person name="Anantharaman K."/>
            <person name="Thomas B.C."/>
            <person name="Malmstrom R."/>
            <person name="Stieglmeier M."/>
            <person name="Klingl A."/>
            <person name="Woyke T."/>
            <person name="Ryan C.M."/>
            <person name="Banfield J.F."/>
        </authorList>
    </citation>
    <scope>NUCLEOTIDE SEQUENCE [LARGE SCALE GENOMIC DNA]</scope>
    <source>
        <strain evidence="8">CG23_combo_of_CG06-09_8_20_14_all_37_87_8</strain>
    </source>
</reference>
<dbReference type="InterPro" id="IPR004391">
    <property type="entry name" value="Glu_race"/>
</dbReference>
<dbReference type="GO" id="GO:0009252">
    <property type="term" value="P:peptidoglycan biosynthetic process"/>
    <property type="evidence" value="ECO:0007669"/>
    <property type="project" value="UniProtKB-UniRule"/>
</dbReference>
<keyword evidence="5 7" id="KW-0413">Isomerase</keyword>
<dbReference type="EC" id="5.1.1.3" evidence="2 7"/>
<accession>A0A2G9ZG58</accession>
<evidence type="ECO:0000256" key="6">
    <source>
        <dbReference type="ARBA" id="ARBA00023316"/>
    </source>
</evidence>
<evidence type="ECO:0000256" key="5">
    <source>
        <dbReference type="ARBA" id="ARBA00023235"/>
    </source>
</evidence>
<comment type="catalytic activity">
    <reaction evidence="1 7">
        <text>L-glutamate = D-glutamate</text>
        <dbReference type="Rhea" id="RHEA:12813"/>
        <dbReference type="ChEBI" id="CHEBI:29985"/>
        <dbReference type="ChEBI" id="CHEBI:29986"/>
        <dbReference type="EC" id="5.1.1.3"/>
    </reaction>
</comment>
<feature type="binding site" evidence="7">
    <location>
        <begin position="10"/>
        <end position="11"/>
    </location>
    <ligand>
        <name>substrate</name>
    </ligand>
</feature>
<dbReference type="PROSITE" id="PS00924">
    <property type="entry name" value="ASP_GLU_RACEMASE_2"/>
    <property type="match status" value="1"/>
</dbReference>
<organism evidence="8 9">
    <name type="scientific">bacterium (Candidatus Gribaldobacteria) CG23_combo_of_CG06-09_8_20_14_all_37_87_8</name>
    <dbReference type="NCBI Taxonomy" id="2014278"/>
    <lineage>
        <taxon>Bacteria</taxon>
        <taxon>Candidatus Gribaldobacteria</taxon>
    </lineage>
</organism>
<dbReference type="InterPro" id="IPR001920">
    <property type="entry name" value="Asp/Glu_race"/>
</dbReference>
<proteinExistence type="inferred from homology"/>
<sequence length="277" mass="31182">MQKYSIGVFDSGFGGLAVFKEISKALPQYNYIYLGDTANCPYGNRSQTQIYQFTQQAVDFLFSQNCFLVILACNTSSCSALRIIQQEYLFKNYPSRRVLGVVVPASEEAALLTKNMKIGVIATKATVSSLAFKRELTKLNPKIKVFQQACPLLVPLIEQGKHNASETKTLLQKYLKRILKEGIDTLILGCTHYGLLEKQIQHFGNDRLQNVEVVSEGKITAKKLKDYLLRHPEIETKLAIESKLSFLTTGKVVKFKKLASLFYGKEILPKKVKLNCL</sequence>
<dbReference type="PANTHER" id="PTHR21198:SF2">
    <property type="entry name" value="GLUTAMATE RACEMASE"/>
    <property type="match status" value="1"/>
</dbReference>
<dbReference type="FunFam" id="3.40.50.1860:FF:000001">
    <property type="entry name" value="Glutamate racemase"/>
    <property type="match status" value="1"/>
</dbReference>
<dbReference type="GO" id="GO:0008881">
    <property type="term" value="F:glutamate racemase activity"/>
    <property type="evidence" value="ECO:0007669"/>
    <property type="project" value="UniProtKB-UniRule"/>
</dbReference>
<dbReference type="GO" id="GO:0008360">
    <property type="term" value="P:regulation of cell shape"/>
    <property type="evidence" value="ECO:0007669"/>
    <property type="project" value="UniProtKB-KW"/>
</dbReference>
<keyword evidence="3 7" id="KW-0133">Cell shape</keyword>
<keyword evidence="6 7" id="KW-0961">Cell wall biogenesis/degradation</keyword>
<evidence type="ECO:0000256" key="4">
    <source>
        <dbReference type="ARBA" id="ARBA00022984"/>
    </source>
</evidence>
<keyword evidence="4 7" id="KW-0573">Peptidoglycan synthesis</keyword>
<dbReference type="EMBL" id="PCSB01000003">
    <property type="protein sequence ID" value="PIP32081.1"/>
    <property type="molecule type" value="Genomic_DNA"/>
</dbReference>
<evidence type="ECO:0000256" key="3">
    <source>
        <dbReference type="ARBA" id="ARBA00022960"/>
    </source>
</evidence>
<dbReference type="InterPro" id="IPR015942">
    <property type="entry name" value="Asp/Glu/hydantoin_racemase"/>
</dbReference>
<dbReference type="Pfam" id="PF01177">
    <property type="entry name" value="Asp_Glu_race"/>
    <property type="match status" value="1"/>
</dbReference>
<feature type="active site" description="Proton donor/acceptor" evidence="7">
    <location>
        <position position="73"/>
    </location>
</feature>
<dbReference type="NCBIfam" id="TIGR00067">
    <property type="entry name" value="glut_race"/>
    <property type="match status" value="1"/>
</dbReference>
<comment type="caution">
    <text evidence="8">The sequence shown here is derived from an EMBL/GenBank/DDBJ whole genome shotgun (WGS) entry which is preliminary data.</text>
</comment>
<evidence type="ECO:0000313" key="9">
    <source>
        <dbReference type="Proteomes" id="UP000230447"/>
    </source>
</evidence>
<evidence type="ECO:0000256" key="2">
    <source>
        <dbReference type="ARBA" id="ARBA00013090"/>
    </source>
</evidence>
<dbReference type="Proteomes" id="UP000230447">
    <property type="component" value="Unassembled WGS sequence"/>
</dbReference>
<dbReference type="HAMAP" id="MF_00258">
    <property type="entry name" value="Glu_racemase"/>
    <property type="match status" value="1"/>
</dbReference>